<feature type="transmembrane region" description="Helical" evidence="1">
    <location>
        <begin position="151"/>
        <end position="172"/>
    </location>
</feature>
<feature type="transmembrane region" description="Helical" evidence="1">
    <location>
        <begin position="20"/>
        <end position="43"/>
    </location>
</feature>
<feature type="transmembrane region" description="Helical" evidence="1">
    <location>
        <begin position="80"/>
        <end position="99"/>
    </location>
</feature>
<sequence>MKRAMNKLFHLARGVQCTVLSRICSFITILVPFVGGLATGWQLEEKACKSFLKYYTLNAIVVHHNKSCIAAQPVIFAYNFFRLALPTYFASMFVLLCNISRRLLRKHSSCTPMSIMKKGSTSFEISQLEQYFSEYWNLMIVLRSLEQEMSFPLFVLQVIDLVGLYGCLVRFANFDPNYSITYRGSAVFMASRSILSLLFVNLAASSVNVADVKAREVNEELWQNLLFSGITVKTEKAINMLVYKGQSFAFTVWGLFRFTRRYILSTIACSLTYSLLIVQIYAIANV</sequence>
<evidence type="ECO:0008006" key="4">
    <source>
        <dbReference type="Google" id="ProtNLM"/>
    </source>
</evidence>
<keyword evidence="1" id="KW-1133">Transmembrane helix</keyword>
<dbReference type="Proteomes" id="UP001054837">
    <property type="component" value="Unassembled WGS sequence"/>
</dbReference>
<feature type="transmembrane region" description="Helical" evidence="1">
    <location>
        <begin position="262"/>
        <end position="284"/>
    </location>
</feature>
<reference evidence="2 3" key="1">
    <citation type="submission" date="2021-06" db="EMBL/GenBank/DDBJ databases">
        <title>Caerostris darwini draft genome.</title>
        <authorList>
            <person name="Kono N."/>
            <person name="Arakawa K."/>
        </authorList>
    </citation>
    <scope>NUCLEOTIDE SEQUENCE [LARGE SCALE GENOMIC DNA]</scope>
</reference>
<organism evidence="2 3">
    <name type="scientific">Caerostris darwini</name>
    <dbReference type="NCBI Taxonomy" id="1538125"/>
    <lineage>
        <taxon>Eukaryota</taxon>
        <taxon>Metazoa</taxon>
        <taxon>Ecdysozoa</taxon>
        <taxon>Arthropoda</taxon>
        <taxon>Chelicerata</taxon>
        <taxon>Arachnida</taxon>
        <taxon>Araneae</taxon>
        <taxon>Araneomorphae</taxon>
        <taxon>Entelegynae</taxon>
        <taxon>Araneoidea</taxon>
        <taxon>Araneidae</taxon>
        <taxon>Caerostris</taxon>
    </lineage>
</organism>
<protein>
    <recommendedName>
        <fullName evidence="4">Gustatory receptor</fullName>
    </recommendedName>
</protein>
<keyword evidence="1" id="KW-0472">Membrane</keyword>
<proteinExistence type="predicted"/>
<name>A0AAV4R329_9ARAC</name>
<dbReference type="EMBL" id="BPLQ01005719">
    <property type="protein sequence ID" value="GIY16718.1"/>
    <property type="molecule type" value="Genomic_DNA"/>
</dbReference>
<gene>
    <name evidence="2" type="primary">AVEN_124245_1</name>
    <name evidence="2" type="ORF">CDAR_426891</name>
</gene>
<dbReference type="AlphaFoldDB" id="A0AAV4R329"/>
<keyword evidence="1" id="KW-0812">Transmembrane</keyword>
<comment type="caution">
    <text evidence="2">The sequence shown here is derived from an EMBL/GenBank/DDBJ whole genome shotgun (WGS) entry which is preliminary data.</text>
</comment>
<accession>A0AAV4R329</accession>
<evidence type="ECO:0000256" key="1">
    <source>
        <dbReference type="SAM" id="Phobius"/>
    </source>
</evidence>
<evidence type="ECO:0000313" key="3">
    <source>
        <dbReference type="Proteomes" id="UP001054837"/>
    </source>
</evidence>
<evidence type="ECO:0000313" key="2">
    <source>
        <dbReference type="EMBL" id="GIY16718.1"/>
    </source>
</evidence>
<feature type="transmembrane region" description="Helical" evidence="1">
    <location>
        <begin position="184"/>
        <end position="204"/>
    </location>
</feature>
<keyword evidence="3" id="KW-1185">Reference proteome</keyword>